<protein>
    <submittedName>
        <fullName evidence="2">Uncharacterized protein</fullName>
    </submittedName>
</protein>
<accession>A0AAD6W9G5</accession>
<dbReference type="PANTHER" id="PTHR35473">
    <property type="entry name" value="1-ACYL-SN-GLYCEROL-3-PHOSPHATE ACYLTRANSFERASE"/>
    <property type="match status" value="1"/>
</dbReference>
<evidence type="ECO:0000313" key="3">
    <source>
        <dbReference type="Proteomes" id="UP001164929"/>
    </source>
</evidence>
<dbReference type="Proteomes" id="UP001164929">
    <property type="component" value="Chromosome 3"/>
</dbReference>
<reference evidence="2" key="1">
    <citation type="journal article" date="2023" name="Mol. Ecol. Resour.">
        <title>Chromosome-level genome assembly of a triploid poplar Populus alba 'Berolinensis'.</title>
        <authorList>
            <person name="Chen S."/>
            <person name="Yu Y."/>
            <person name="Wang X."/>
            <person name="Wang S."/>
            <person name="Zhang T."/>
            <person name="Zhou Y."/>
            <person name="He R."/>
            <person name="Meng N."/>
            <person name="Wang Y."/>
            <person name="Liu W."/>
            <person name="Liu Z."/>
            <person name="Liu J."/>
            <person name="Guo Q."/>
            <person name="Huang H."/>
            <person name="Sederoff R.R."/>
            <person name="Wang G."/>
            <person name="Qu G."/>
            <person name="Chen S."/>
        </authorList>
    </citation>
    <scope>NUCLEOTIDE SEQUENCE</scope>
    <source>
        <strain evidence="2">SC-2020</strain>
    </source>
</reference>
<feature type="transmembrane region" description="Helical" evidence="1">
    <location>
        <begin position="164"/>
        <end position="182"/>
    </location>
</feature>
<name>A0AAD6W9G5_9ROSI</name>
<evidence type="ECO:0000256" key="1">
    <source>
        <dbReference type="SAM" id="Phobius"/>
    </source>
</evidence>
<evidence type="ECO:0000313" key="2">
    <source>
        <dbReference type="EMBL" id="KAJ7004223.1"/>
    </source>
</evidence>
<dbReference type="InterPro" id="IPR021995">
    <property type="entry name" value="DUF3593"/>
</dbReference>
<dbReference type="PANTHER" id="PTHR35473:SF3">
    <property type="entry name" value="1-ACYL-SN-GLYCEROL-3-PHOSPHATE ACYLTRANSFERASE"/>
    <property type="match status" value="1"/>
</dbReference>
<gene>
    <name evidence="2" type="ORF">NC653_009181</name>
</gene>
<comment type="caution">
    <text evidence="2">The sequence shown here is derived from an EMBL/GenBank/DDBJ whole genome shotgun (WGS) entry which is preliminary data.</text>
</comment>
<keyword evidence="1" id="KW-0472">Membrane</keyword>
<keyword evidence="1" id="KW-0812">Transmembrane</keyword>
<proteinExistence type="predicted"/>
<organism evidence="2 3">
    <name type="scientific">Populus alba x Populus x berolinensis</name>
    <dbReference type="NCBI Taxonomy" id="444605"/>
    <lineage>
        <taxon>Eukaryota</taxon>
        <taxon>Viridiplantae</taxon>
        <taxon>Streptophyta</taxon>
        <taxon>Embryophyta</taxon>
        <taxon>Tracheophyta</taxon>
        <taxon>Spermatophyta</taxon>
        <taxon>Magnoliopsida</taxon>
        <taxon>eudicotyledons</taxon>
        <taxon>Gunneridae</taxon>
        <taxon>Pentapetalae</taxon>
        <taxon>rosids</taxon>
        <taxon>fabids</taxon>
        <taxon>Malpighiales</taxon>
        <taxon>Salicaceae</taxon>
        <taxon>Saliceae</taxon>
        <taxon>Populus</taxon>
    </lineage>
</organism>
<dbReference type="Pfam" id="PF12159">
    <property type="entry name" value="DUF3593"/>
    <property type="match status" value="1"/>
</dbReference>
<dbReference type="AlphaFoldDB" id="A0AAD6W9G5"/>
<feature type="transmembrane region" description="Helical" evidence="1">
    <location>
        <begin position="81"/>
        <end position="100"/>
    </location>
</feature>
<feature type="transmembrane region" description="Helical" evidence="1">
    <location>
        <begin position="202"/>
        <end position="221"/>
    </location>
</feature>
<sequence length="225" mass="25240">MMISFSQPVCRVPSSLIPVSYVGSSYFLKNLPKDPCRVGKDFYFTEKTRLGGCKRRRRVVCGAGLMFPVDPWAPNIDSQSIASQLFAFSLFPYIGFLYFITKSKTAPKLTLFGFYFLLAFVGATTCFIYTDFLPNGSLVSPHLLSSPSRNLWQQRCIMMDVRMVHTYAVLVTYALLLVSHKYLCIKASFQTSAGDTGSLSELLQGIISIQLSVLYIVYFSCKEPS</sequence>
<dbReference type="EMBL" id="JAQIZT010000003">
    <property type="protein sequence ID" value="KAJ7004223.1"/>
    <property type="molecule type" value="Genomic_DNA"/>
</dbReference>
<keyword evidence="3" id="KW-1185">Reference proteome</keyword>
<feature type="transmembrane region" description="Helical" evidence="1">
    <location>
        <begin position="112"/>
        <end position="130"/>
    </location>
</feature>
<keyword evidence="1" id="KW-1133">Transmembrane helix</keyword>